<comment type="caution">
    <text evidence="2">The sequence shown here is derived from an EMBL/GenBank/DDBJ whole genome shotgun (WGS) entry which is preliminary data.</text>
</comment>
<protein>
    <submittedName>
        <fullName evidence="2">Uncharacterized protein</fullName>
    </submittedName>
</protein>
<reference evidence="2" key="1">
    <citation type="submission" date="2019-04" db="EMBL/GenBank/DDBJ databases">
        <authorList>
            <person name="Alioto T."/>
            <person name="Alioto T."/>
        </authorList>
    </citation>
    <scope>NUCLEOTIDE SEQUENCE [LARGE SCALE GENOMIC DNA]</scope>
</reference>
<gene>
    <name evidence="2" type="ORF">MONAX_5E041712</name>
</gene>
<evidence type="ECO:0000313" key="3">
    <source>
        <dbReference type="Proteomes" id="UP000335636"/>
    </source>
</evidence>
<feature type="non-terminal residue" evidence="2">
    <location>
        <position position="1"/>
    </location>
</feature>
<dbReference type="EMBL" id="CABDUW010002974">
    <property type="protein sequence ID" value="VTJ88484.1"/>
    <property type="molecule type" value="Genomic_DNA"/>
</dbReference>
<keyword evidence="3" id="KW-1185">Reference proteome</keyword>
<organism evidence="2 3">
    <name type="scientific">Marmota monax</name>
    <name type="common">Woodchuck</name>
    <dbReference type="NCBI Taxonomy" id="9995"/>
    <lineage>
        <taxon>Eukaryota</taxon>
        <taxon>Metazoa</taxon>
        <taxon>Chordata</taxon>
        <taxon>Craniata</taxon>
        <taxon>Vertebrata</taxon>
        <taxon>Euteleostomi</taxon>
        <taxon>Mammalia</taxon>
        <taxon>Eutheria</taxon>
        <taxon>Euarchontoglires</taxon>
        <taxon>Glires</taxon>
        <taxon>Rodentia</taxon>
        <taxon>Sciuromorpha</taxon>
        <taxon>Sciuridae</taxon>
        <taxon>Xerinae</taxon>
        <taxon>Marmotini</taxon>
        <taxon>Marmota</taxon>
    </lineage>
</organism>
<dbReference type="AlphaFoldDB" id="A0A5E4D2R9"/>
<feature type="non-terminal residue" evidence="2">
    <location>
        <position position="76"/>
    </location>
</feature>
<accession>A0A5E4D2R9</accession>
<proteinExistence type="predicted"/>
<name>A0A5E4D2R9_MARMO</name>
<feature type="compositionally biased region" description="Low complexity" evidence="1">
    <location>
        <begin position="14"/>
        <end position="30"/>
    </location>
</feature>
<dbReference type="Proteomes" id="UP000335636">
    <property type="component" value="Unassembled WGS sequence"/>
</dbReference>
<evidence type="ECO:0000256" key="1">
    <source>
        <dbReference type="SAM" id="MobiDB-lite"/>
    </source>
</evidence>
<feature type="region of interest" description="Disordered" evidence="1">
    <location>
        <begin position="14"/>
        <end position="76"/>
    </location>
</feature>
<evidence type="ECO:0000313" key="2">
    <source>
        <dbReference type="EMBL" id="VTJ88484.1"/>
    </source>
</evidence>
<sequence>LEPAIGKGVVCPRRGPAACARPCAPSPRALGLGGARPRRPTSPGNEAAGAGSRGPGPEVPRTRPAPPGLGAPAELL</sequence>